<keyword evidence="3" id="KW-1185">Reference proteome</keyword>
<keyword evidence="1" id="KW-0812">Transmembrane</keyword>
<proteinExistence type="predicted"/>
<dbReference type="AlphaFoldDB" id="A0A822ZK30"/>
<protein>
    <submittedName>
        <fullName evidence="2">Uncharacterized protein</fullName>
    </submittedName>
</protein>
<evidence type="ECO:0000313" key="3">
    <source>
        <dbReference type="Proteomes" id="UP000607653"/>
    </source>
</evidence>
<reference evidence="2 3" key="1">
    <citation type="journal article" date="2020" name="Mol. Biol. Evol.">
        <title>Distinct Expression and Methylation Patterns for Genes with Different Fates following a Single Whole-Genome Duplication in Flowering Plants.</title>
        <authorList>
            <person name="Shi T."/>
            <person name="Rahmani R.S."/>
            <person name="Gugger P.F."/>
            <person name="Wang M."/>
            <person name="Li H."/>
            <person name="Zhang Y."/>
            <person name="Li Z."/>
            <person name="Wang Q."/>
            <person name="Van de Peer Y."/>
            <person name="Marchal K."/>
            <person name="Chen J."/>
        </authorList>
    </citation>
    <scope>NUCLEOTIDE SEQUENCE [LARGE SCALE GENOMIC DNA]</scope>
    <source>
        <tissue evidence="2">Leaf</tissue>
    </source>
</reference>
<sequence length="52" mass="6003">MGDTSPTLFYSMGYVLELVIASTLVFPLFHIFPCHLTFFICLPPRQYNIFSN</sequence>
<accession>A0A822ZK30</accession>
<gene>
    <name evidence="2" type="ORF">HUJ06_003732</name>
</gene>
<evidence type="ECO:0000256" key="1">
    <source>
        <dbReference type="SAM" id="Phobius"/>
    </source>
</evidence>
<keyword evidence="1" id="KW-1133">Transmembrane helix</keyword>
<feature type="transmembrane region" description="Helical" evidence="1">
    <location>
        <begin position="20"/>
        <end position="42"/>
    </location>
</feature>
<comment type="caution">
    <text evidence="2">The sequence shown here is derived from an EMBL/GenBank/DDBJ whole genome shotgun (WGS) entry which is preliminary data.</text>
</comment>
<dbReference type="EMBL" id="DUZY01000007">
    <property type="protein sequence ID" value="DAD45502.1"/>
    <property type="molecule type" value="Genomic_DNA"/>
</dbReference>
<name>A0A822ZK30_NELNU</name>
<dbReference type="Proteomes" id="UP000607653">
    <property type="component" value="Unassembled WGS sequence"/>
</dbReference>
<evidence type="ECO:0000313" key="2">
    <source>
        <dbReference type="EMBL" id="DAD45502.1"/>
    </source>
</evidence>
<keyword evidence="1" id="KW-0472">Membrane</keyword>
<organism evidence="2 3">
    <name type="scientific">Nelumbo nucifera</name>
    <name type="common">Sacred lotus</name>
    <dbReference type="NCBI Taxonomy" id="4432"/>
    <lineage>
        <taxon>Eukaryota</taxon>
        <taxon>Viridiplantae</taxon>
        <taxon>Streptophyta</taxon>
        <taxon>Embryophyta</taxon>
        <taxon>Tracheophyta</taxon>
        <taxon>Spermatophyta</taxon>
        <taxon>Magnoliopsida</taxon>
        <taxon>Proteales</taxon>
        <taxon>Nelumbonaceae</taxon>
        <taxon>Nelumbo</taxon>
    </lineage>
</organism>